<feature type="domain" description="Exonuclease" evidence="1">
    <location>
        <begin position="30"/>
        <end position="203"/>
    </location>
</feature>
<dbReference type="OrthoDB" id="5497329at2"/>
<dbReference type="InterPro" id="IPR013520">
    <property type="entry name" value="Ribonucl_H"/>
</dbReference>
<dbReference type="GO" id="GO:0003676">
    <property type="term" value="F:nucleic acid binding"/>
    <property type="evidence" value="ECO:0007669"/>
    <property type="project" value="InterPro"/>
</dbReference>
<dbReference type="GO" id="GO:0008408">
    <property type="term" value="F:3'-5' exonuclease activity"/>
    <property type="evidence" value="ECO:0007669"/>
    <property type="project" value="TreeGrafter"/>
</dbReference>
<evidence type="ECO:0000259" key="1">
    <source>
        <dbReference type="SMART" id="SM00479"/>
    </source>
</evidence>
<dbReference type="EMBL" id="CP003333">
    <property type="protein sequence ID" value="AFL68181.1"/>
    <property type="molecule type" value="Genomic_DNA"/>
</dbReference>
<dbReference type="Pfam" id="PF00929">
    <property type="entry name" value="RNase_T"/>
    <property type="match status" value="1"/>
</dbReference>
<gene>
    <name evidence="2" type="ordered locus">Sulba_0880</name>
</gene>
<dbReference type="STRING" id="760154.Sulba_0880"/>
<dbReference type="SUPFAM" id="SSF53098">
    <property type="entry name" value="Ribonuclease H-like"/>
    <property type="match status" value="1"/>
</dbReference>
<sequence>MFASFFAKRNAQKLNDERFRFLFDEAPEDEVVVFDTETTGLNPKKDEILSIGAVKVRGNTILMSEKFELFLKPQCEVGECSIKIHQIRNIDLQNALSPREAIAQFLHFIGARPLVGYYLEFDVAMINKYLKPWLNIHLPNPQIELSGLYHDKKIKRIPDGVIDLRFDVMMKELGLPIFGKHDALNDALMSAMMYVKLQNIGKL</sequence>
<dbReference type="eggNOG" id="COG0847">
    <property type="taxonomic scope" value="Bacteria"/>
</dbReference>
<dbReference type="Proteomes" id="UP000006176">
    <property type="component" value="Chromosome"/>
</dbReference>
<dbReference type="AlphaFoldDB" id="I3XW57"/>
<dbReference type="CDD" id="cd06127">
    <property type="entry name" value="DEDDh"/>
    <property type="match status" value="1"/>
</dbReference>
<keyword evidence="3" id="KW-1185">Reference proteome</keyword>
<dbReference type="PANTHER" id="PTHR30231:SF7">
    <property type="entry name" value="BLR4117 PROTEIN"/>
    <property type="match status" value="1"/>
</dbReference>
<protein>
    <submittedName>
        <fullName evidence="2">DNA polymerase III epsilon subunit-like 3'-5' exonuclease</fullName>
    </submittedName>
</protein>
<reference evidence="2 3" key="1">
    <citation type="submission" date="2012-06" db="EMBL/GenBank/DDBJ databases">
        <title>Complete sequence of Sulfurospirillum barnesii SES-3.</title>
        <authorList>
            <consortium name="US DOE Joint Genome Institute"/>
            <person name="Lucas S."/>
            <person name="Han J."/>
            <person name="Lapidus A."/>
            <person name="Cheng J.-F."/>
            <person name="Goodwin L."/>
            <person name="Pitluck S."/>
            <person name="Peters L."/>
            <person name="Ovchinnikova G."/>
            <person name="Lu M."/>
            <person name="Detter J.C."/>
            <person name="Han C."/>
            <person name="Tapia R."/>
            <person name="Land M."/>
            <person name="Hauser L."/>
            <person name="Kyrpides N."/>
            <person name="Ivanova N."/>
            <person name="Pagani I."/>
            <person name="Stolz J."/>
            <person name="Arkin A."/>
            <person name="Dehal P."/>
            <person name="Oremland R."/>
            <person name="Saltikov C."/>
            <person name="Basu P."/>
            <person name="Hollibaugh J."/>
            <person name="Newman D."/>
            <person name="Stolyar S."/>
            <person name="Hazen T."/>
            <person name="Woyke T."/>
        </authorList>
    </citation>
    <scope>NUCLEOTIDE SEQUENCE [LARGE SCALE GENOMIC DNA]</scope>
    <source>
        <strain evidence="3">ATCC 700032 / DSM 10660 / SES-3</strain>
    </source>
</reference>
<dbReference type="GO" id="GO:0006259">
    <property type="term" value="P:DNA metabolic process"/>
    <property type="evidence" value="ECO:0007669"/>
    <property type="project" value="UniProtKB-ARBA"/>
</dbReference>
<evidence type="ECO:0000313" key="3">
    <source>
        <dbReference type="Proteomes" id="UP000006176"/>
    </source>
</evidence>
<organism evidence="2 3">
    <name type="scientific">Sulfurospirillum barnesii (strain ATCC 700032 / DSM 10660 / SES-3)</name>
    <dbReference type="NCBI Taxonomy" id="760154"/>
    <lineage>
        <taxon>Bacteria</taxon>
        <taxon>Pseudomonadati</taxon>
        <taxon>Campylobacterota</taxon>
        <taxon>Epsilonproteobacteria</taxon>
        <taxon>Campylobacterales</taxon>
        <taxon>Sulfurospirillaceae</taxon>
        <taxon>Sulfurospirillum</taxon>
    </lineage>
</organism>
<dbReference type="InterPro" id="IPR036397">
    <property type="entry name" value="RNaseH_sf"/>
</dbReference>
<dbReference type="PANTHER" id="PTHR30231">
    <property type="entry name" value="DNA POLYMERASE III SUBUNIT EPSILON"/>
    <property type="match status" value="1"/>
</dbReference>
<keyword evidence="2" id="KW-0540">Nuclease</keyword>
<evidence type="ECO:0000313" key="2">
    <source>
        <dbReference type="EMBL" id="AFL68181.1"/>
    </source>
</evidence>
<dbReference type="Gene3D" id="3.30.420.10">
    <property type="entry name" value="Ribonuclease H-like superfamily/Ribonuclease H"/>
    <property type="match status" value="1"/>
</dbReference>
<dbReference type="RefSeq" id="WP_014769061.1">
    <property type="nucleotide sequence ID" value="NC_018002.1"/>
</dbReference>
<dbReference type="PATRIC" id="fig|760154.4.peg.881"/>
<dbReference type="HOGENOM" id="CLU_047806_10_0_7"/>
<keyword evidence="2" id="KW-0269">Exonuclease</keyword>
<dbReference type="KEGG" id="sba:Sulba_0880"/>
<dbReference type="NCBIfam" id="NF006601">
    <property type="entry name" value="PRK09145.1"/>
    <property type="match status" value="1"/>
</dbReference>
<proteinExistence type="predicted"/>
<dbReference type="InterPro" id="IPR012337">
    <property type="entry name" value="RNaseH-like_sf"/>
</dbReference>
<name>I3XW57_SULBS</name>
<dbReference type="GO" id="GO:0005829">
    <property type="term" value="C:cytosol"/>
    <property type="evidence" value="ECO:0007669"/>
    <property type="project" value="TreeGrafter"/>
</dbReference>
<accession>I3XW57</accession>
<keyword evidence="2" id="KW-0378">Hydrolase</keyword>
<dbReference type="SMART" id="SM00479">
    <property type="entry name" value="EXOIII"/>
    <property type="match status" value="1"/>
</dbReference>